<dbReference type="InterPro" id="IPR001660">
    <property type="entry name" value="SAM"/>
</dbReference>
<dbReference type="InterPro" id="IPR018465">
    <property type="entry name" value="Scm3/HJURP"/>
</dbReference>
<sequence>MPPAHAPPLPPPPRPRKPKPKPKPKPRTKTPVPPPLTPVERAAAEAQLATRRLASQSRLKDAWESIFERYSQDFDGVADEIDTLTGEVVVDNGHLRSLRGGDDGGDGGGEGFDWEGIVNLKAGQEEEGEWIDEECSECKDRDELDDSFCRSCGGGGGRGGIFSTPLGASIVTPAKIPRSSPPEIAPLPHPLPRVRAADPKDWLVEDVSEWMCALIDFSRDEVVDLRKRVAGGGVTGEYLLGRLRFDDLKETLGITSFSKRMELWNEMLKLRGRGVASGGGITESSPCLPMPVPVVDSLEGDIDADTPTHTGRGKPPEKVVKGKKVMVIGLESPRMASVGTFDTPKQNWRGNGEGASPGSGSLGRTPDTISTAIAAATPTRSIKNQGNARKLPSPTTSIADTQRPAAKQQQRPTTERQESPDIISFSTPAPATAAVMKAPKQKLKPELKLNATTPSIPGVAKPPFPQGPPTSAMHLPLPPKPKPAPTTATAKNEAKKKGRSAPTTPNTTAKTTIPPIPASTIAKPKPFLTLAPPKRKRSSSTAGTAIGWTTDAKKRQRLSGRSFLKFGGGEDDDELSSDGRSPVERGGLSQRKGIIVGSESAGAVEAEKVHKCCGRGFCFGCLDLEGEEDDLV</sequence>
<dbReference type="InterPro" id="IPR013761">
    <property type="entry name" value="SAM/pointed_sf"/>
</dbReference>
<evidence type="ECO:0000313" key="4">
    <source>
        <dbReference type="Proteomes" id="UP001412239"/>
    </source>
</evidence>
<dbReference type="GO" id="GO:0042393">
    <property type="term" value="F:histone binding"/>
    <property type="evidence" value="ECO:0007669"/>
    <property type="project" value="InterPro"/>
</dbReference>
<name>A0A292PWI1_9PEZI</name>
<dbReference type="PANTHER" id="PTHR15992:SF5">
    <property type="entry name" value="HOLLIDAY JUNCTION RECOGNITION PROTEIN"/>
    <property type="match status" value="1"/>
</dbReference>
<evidence type="ECO:0000256" key="1">
    <source>
        <dbReference type="SAM" id="MobiDB-lite"/>
    </source>
</evidence>
<proteinExistence type="predicted"/>
<feature type="compositionally biased region" description="Gly residues" evidence="1">
    <location>
        <begin position="351"/>
        <end position="361"/>
    </location>
</feature>
<dbReference type="PANTHER" id="PTHR15992">
    <property type="entry name" value="HOLLIDAY JUNCTION RECOGNITION PROTEIN"/>
    <property type="match status" value="1"/>
</dbReference>
<reference evidence="3" key="1">
    <citation type="submission" date="2015-10" db="EMBL/GenBank/DDBJ databases">
        <authorList>
            <person name="Regsiter A."/>
            <person name="william w."/>
        </authorList>
    </citation>
    <scope>NUCLEOTIDE SEQUENCE</scope>
    <source>
        <strain evidence="3">Montdore</strain>
    </source>
</reference>
<dbReference type="SUPFAM" id="SSF47769">
    <property type="entry name" value="SAM/Pointed domain"/>
    <property type="match status" value="1"/>
</dbReference>
<keyword evidence="4" id="KW-1185">Reference proteome</keyword>
<feature type="compositionally biased region" description="Pro residues" evidence="1">
    <location>
        <begin position="1"/>
        <end position="13"/>
    </location>
</feature>
<evidence type="ECO:0000313" key="3">
    <source>
        <dbReference type="EMBL" id="CUS11065.1"/>
    </source>
</evidence>
<feature type="compositionally biased region" description="Low complexity" evidence="1">
    <location>
        <begin position="501"/>
        <end position="526"/>
    </location>
</feature>
<feature type="compositionally biased region" description="Basic residues" evidence="1">
    <location>
        <begin position="14"/>
        <end position="28"/>
    </location>
</feature>
<feature type="compositionally biased region" description="Polar residues" evidence="1">
    <location>
        <begin position="380"/>
        <end position="400"/>
    </location>
</feature>
<feature type="domain" description="SAM" evidence="2">
    <location>
        <begin position="202"/>
        <end position="273"/>
    </location>
</feature>
<dbReference type="Gene3D" id="1.10.20.10">
    <property type="entry name" value="Histone, subunit A"/>
    <property type="match status" value="1"/>
</dbReference>
<dbReference type="GO" id="GO:0005634">
    <property type="term" value="C:nucleus"/>
    <property type="evidence" value="ECO:0007669"/>
    <property type="project" value="InterPro"/>
</dbReference>
<dbReference type="Proteomes" id="UP001412239">
    <property type="component" value="Unassembled WGS sequence"/>
</dbReference>
<feature type="region of interest" description="Disordered" evidence="1">
    <location>
        <begin position="1"/>
        <end position="39"/>
    </location>
</feature>
<dbReference type="GO" id="GO:0046982">
    <property type="term" value="F:protein heterodimerization activity"/>
    <property type="evidence" value="ECO:0007669"/>
    <property type="project" value="InterPro"/>
</dbReference>
<accession>A0A292PWI1</accession>
<gene>
    <name evidence="3" type="ORF">GSTUAT00004863001</name>
</gene>
<dbReference type="AlphaFoldDB" id="A0A292PWI1"/>
<dbReference type="Gene3D" id="1.10.150.50">
    <property type="entry name" value="Transcription Factor, Ets-1"/>
    <property type="match status" value="1"/>
</dbReference>
<protein>
    <recommendedName>
        <fullName evidence="2">SAM domain-containing protein</fullName>
    </recommendedName>
</protein>
<dbReference type="EMBL" id="LN891032">
    <property type="protein sequence ID" value="CUS11065.1"/>
    <property type="molecule type" value="Genomic_DNA"/>
</dbReference>
<feature type="compositionally biased region" description="Low complexity" evidence="1">
    <location>
        <begin position="365"/>
        <end position="379"/>
    </location>
</feature>
<feature type="region of interest" description="Disordered" evidence="1">
    <location>
        <begin position="337"/>
        <end position="591"/>
    </location>
</feature>
<evidence type="ECO:0000259" key="2">
    <source>
        <dbReference type="PROSITE" id="PS50105"/>
    </source>
</evidence>
<dbReference type="PROSITE" id="PS50105">
    <property type="entry name" value="SAM_DOMAIN"/>
    <property type="match status" value="1"/>
</dbReference>
<dbReference type="InterPro" id="IPR009072">
    <property type="entry name" value="Histone-fold"/>
</dbReference>
<organism evidence="3 4">
    <name type="scientific">Tuber aestivum</name>
    <name type="common">summer truffle</name>
    <dbReference type="NCBI Taxonomy" id="59557"/>
    <lineage>
        <taxon>Eukaryota</taxon>
        <taxon>Fungi</taxon>
        <taxon>Dikarya</taxon>
        <taxon>Ascomycota</taxon>
        <taxon>Pezizomycotina</taxon>
        <taxon>Pezizomycetes</taxon>
        <taxon>Pezizales</taxon>
        <taxon>Tuberaceae</taxon>
        <taxon>Tuber</taxon>
    </lineage>
</organism>
<dbReference type="Pfam" id="PF10384">
    <property type="entry name" value="Scm3"/>
    <property type="match status" value="1"/>
</dbReference>